<dbReference type="PANTHER" id="PTHR47017:SF1">
    <property type="entry name" value="ACYL-COA"/>
    <property type="match status" value="1"/>
</dbReference>
<proteinExistence type="predicted"/>
<dbReference type="Pfam" id="PF04339">
    <property type="entry name" value="FemAB_like"/>
    <property type="match status" value="1"/>
</dbReference>
<dbReference type="EMBL" id="JAOANI010000019">
    <property type="protein sequence ID" value="MCT7359563.1"/>
    <property type="molecule type" value="Genomic_DNA"/>
</dbReference>
<keyword evidence="2" id="KW-1185">Reference proteome</keyword>
<dbReference type="SUPFAM" id="SSF55729">
    <property type="entry name" value="Acyl-CoA N-acyltransferases (Nat)"/>
    <property type="match status" value="1"/>
</dbReference>
<name>A0A9X2WFR1_9GAMM</name>
<accession>A0A9X2WFR1</accession>
<organism evidence="1 2">
    <name type="scientific">Thalassolituus pacificus</name>
    <dbReference type="NCBI Taxonomy" id="2975440"/>
    <lineage>
        <taxon>Bacteria</taxon>
        <taxon>Pseudomonadati</taxon>
        <taxon>Pseudomonadota</taxon>
        <taxon>Gammaproteobacteria</taxon>
        <taxon>Oceanospirillales</taxon>
        <taxon>Oceanospirillaceae</taxon>
        <taxon>Thalassolituus</taxon>
    </lineage>
</organism>
<reference evidence="1" key="1">
    <citation type="journal article" date="2022" name="Front. Microbiol.">
        <title>Genome-based taxonomic rearrangement of Oceanobacter-related bacteria including the description of Thalassolituus hydrocarbonoclasticus sp. nov. and Thalassolituus pacificus sp. nov. and emended description of the genus Thalassolituus.</title>
        <authorList>
            <person name="Dong C."/>
            <person name="Wei L."/>
            <person name="Wang J."/>
            <person name="Lai Q."/>
            <person name="Huang Z."/>
            <person name="Shao Z."/>
        </authorList>
    </citation>
    <scope>NUCLEOTIDE SEQUENCE</scope>
    <source>
        <strain evidence="1">59MF3M-4</strain>
    </source>
</reference>
<evidence type="ECO:0000313" key="2">
    <source>
        <dbReference type="Proteomes" id="UP001147830"/>
    </source>
</evidence>
<dbReference type="InterPro" id="IPR007434">
    <property type="entry name" value="FemAB-like"/>
</dbReference>
<dbReference type="PANTHER" id="PTHR47017">
    <property type="entry name" value="ACYL-COA"/>
    <property type="match status" value="1"/>
</dbReference>
<dbReference type="Gene3D" id="3.40.630.30">
    <property type="match status" value="1"/>
</dbReference>
<gene>
    <name evidence="1" type="ORF">NYR02_11055</name>
</gene>
<comment type="caution">
    <text evidence="1">The sequence shown here is derived from an EMBL/GenBank/DDBJ whole genome shotgun (WGS) entry which is preliminary data.</text>
</comment>
<protein>
    <submittedName>
        <fullName evidence="1">GNAT family N-acetyltransferase</fullName>
    </submittedName>
</protein>
<dbReference type="AlphaFoldDB" id="A0A9X2WFR1"/>
<evidence type="ECO:0000313" key="1">
    <source>
        <dbReference type="EMBL" id="MCT7359563.1"/>
    </source>
</evidence>
<dbReference type="InterPro" id="IPR016181">
    <property type="entry name" value="Acyl_CoA_acyltransferase"/>
</dbReference>
<reference evidence="1" key="2">
    <citation type="submission" date="2022-08" db="EMBL/GenBank/DDBJ databases">
        <authorList>
            <person name="Dong C."/>
        </authorList>
    </citation>
    <scope>NUCLEOTIDE SEQUENCE</scope>
    <source>
        <strain evidence="1">59MF3M-4</strain>
    </source>
</reference>
<dbReference type="Proteomes" id="UP001147830">
    <property type="component" value="Unassembled WGS sequence"/>
</dbReference>
<sequence>MTDFRLITTIRDIPEAQWQALQLNSGGTYPFLNYQFLAALEDSGCIGTGTATHASGWLAHYLVRHNAQGEAELIIPCFRKDHSYGEYVFDWSWAEAYQRYGLEYYPKLLWAVPFTPASGPRLLHNATSDGRRQQYWQDAIHAVHTLCAEQHLSGWHLNFIDNTTRPLLDTLCAQPRPDNPLAAVRRRGCQFHWFNQGYISFDHYLQSFASRKRKNVRKERQRLQEAGINIVQKTADEISTADLHFFYQCYQLTYWRRRSQGYLNEAFFQCCRQHLSAQMLLVQAEKDGQPLASALYFFDDTTLYGRYWGSQQDIDGLHFEACYYQGIEFCIKHNLQRFDPGTQGEHKISRGFTPVSTFSYHQLMQPEFQQAVAQFAREEESQVIIYEQQARSLLPFKS</sequence>
<dbReference type="RefSeq" id="WP_260976429.1">
    <property type="nucleotide sequence ID" value="NZ_JAOANI010000019.1"/>
</dbReference>